<feature type="transmembrane region" description="Helical" evidence="1">
    <location>
        <begin position="52"/>
        <end position="77"/>
    </location>
</feature>
<name>A0ABS1LY02_9NOCA</name>
<evidence type="ECO:0000256" key="1">
    <source>
        <dbReference type="SAM" id="Phobius"/>
    </source>
</evidence>
<sequence length="292" mass="31510">MLPAAADNVGKATGAVGETLLSEPSPVPIRPMQFRELLDLPFALIQPRVKTFGAVFGVGVLVASAIAVGITVVGSLATGDDKDGTRWSAVIGTLVCAWLLRLLVRGVTVSMGLAAVRQQAVTWRWALRQMSSEAAPLLGYSAMFTLIGIGVLALGTPLIITLPLAAIWLAWLRARRFTTVPIIFDESATYRTATARAKMLVQGTEWQIVGVWLYLRGLMLVLMVPLLAVPGFLSGITGTRRWTVTVLLISVSLLMIAFAEMVESSAQVVAYVDRRCRREAWDIRVPPAGGQR</sequence>
<evidence type="ECO:0008006" key="4">
    <source>
        <dbReference type="Google" id="ProtNLM"/>
    </source>
</evidence>
<keyword evidence="1" id="KW-0812">Transmembrane</keyword>
<proteinExistence type="predicted"/>
<accession>A0ABS1LY02</accession>
<keyword evidence="1" id="KW-1133">Transmembrane helix</keyword>
<keyword evidence="1" id="KW-0472">Membrane</keyword>
<feature type="transmembrane region" description="Helical" evidence="1">
    <location>
        <begin position="241"/>
        <end position="259"/>
    </location>
</feature>
<reference evidence="2 3" key="1">
    <citation type="submission" date="2021-01" db="EMBL/GenBank/DDBJ databases">
        <title>WGS of actinomycetes isolated from Thailand.</title>
        <authorList>
            <person name="Thawai C."/>
        </authorList>
    </citation>
    <scope>NUCLEOTIDE SEQUENCE [LARGE SCALE GENOMIC DNA]</scope>
    <source>
        <strain evidence="2 3">LPG 2</strain>
    </source>
</reference>
<dbReference type="EMBL" id="JAERRJ010000001">
    <property type="protein sequence ID" value="MBL1073273.1"/>
    <property type="molecule type" value="Genomic_DNA"/>
</dbReference>
<keyword evidence="3" id="KW-1185">Reference proteome</keyword>
<dbReference type="Proteomes" id="UP000602198">
    <property type="component" value="Unassembled WGS sequence"/>
</dbReference>
<feature type="transmembrane region" description="Helical" evidence="1">
    <location>
        <begin position="137"/>
        <end position="170"/>
    </location>
</feature>
<feature type="transmembrane region" description="Helical" evidence="1">
    <location>
        <begin position="206"/>
        <end position="229"/>
    </location>
</feature>
<dbReference type="RefSeq" id="WP_201943032.1">
    <property type="nucleotide sequence ID" value="NZ_JAERRJ010000001.1"/>
</dbReference>
<feature type="transmembrane region" description="Helical" evidence="1">
    <location>
        <begin position="89"/>
        <end position="116"/>
    </location>
</feature>
<evidence type="ECO:0000313" key="2">
    <source>
        <dbReference type="EMBL" id="MBL1073273.1"/>
    </source>
</evidence>
<gene>
    <name evidence="2" type="ORF">JK358_02575</name>
</gene>
<organism evidence="2 3">
    <name type="scientific">Nocardia acididurans</name>
    <dbReference type="NCBI Taxonomy" id="2802282"/>
    <lineage>
        <taxon>Bacteria</taxon>
        <taxon>Bacillati</taxon>
        <taxon>Actinomycetota</taxon>
        <taxon>Actinomycetes</taxon>
        <taxon>Mycobacteriales</taxon>
        <taxon>Nocardiaceae</taxon>
        <taxon>Nocardia</taxon>
    </lineage>
</organism>
<evidence type="ECO:0000313" key="3">
    <source>
        <dbReference type="Proteomes" id="UP000602198"/>
    </source>
</evidence>
<comment type="caution">
    <text evidence="2">The sequence shown here is derived from an EMBL/GenBank/DDBJ whole genome shotgun (WGS) entry which is preliminary data.</text>
</comment>
<protein>
    <recommendedName>
        <fullName evidence="4">Glycerophosphoryl diester phosphodiesterase membrane domain-containing protein</fullName>
    </recommendedName>
</protein>